<dbReference type="Pfam" id="PF01048">
    <property type="entry name" value="PNP_UDP_1"/>
    <property type="match status" value="1"/>
</dbReference>
<proteinExistence type="predicted"/>
<keyword evidence="3" id="KW-1185">Reference proteome</keyword>
<protein>
    <recommendedName>
        <fullName evidence="1">Nucleoside phosphorylase domain-containing protein</fullName>
    </recommendedName>
</protein>
<dbReference type="InterPro" id="IPR035994">
    <property type="entry name" value="Nucleoside_phosphorylase_sf"/>
</dbReference>
<accession>A0ABT4AV82</accession>
<organism evidence="2 3">
    <name type="scientific">Paractinoplanes pyxinae</name>
    <dbReference type="NCBI Taxonomy" id="2997416"/>
    <lineage>
        <taxon>Bacteria</taxon>
        <taxon>Bacillati</taxon>
        <taxon>Actinomycetota</taxon>
        <taxon>Actinomycetes</taxon>
        <taxon>Micromonosporales</taxon>
        <taxon>Micromonosporaceae</taxon>
        <taxon>Paractinoplanes</taxon>
    </lineage>
</organism>
<feature type="domain" description="Nucleoside phosphorylase" evidence="1">
    <location>
        <begin position="84"/>
        <end position="190"/>
    </location>
</feature>
<dbReference type="Gene3D" id="3.40.50.1580">
    <property type="entry name" value="Nucleoside phosphorylase domain"/>
    <property type="match status" value="1"/>
</dbReference>
<dbReference type="Proteomes" id="UP001151002">
    <property type="component" value="Unassembled WGS sequence"/>
</dbReference>
<dbReference type="InterPro" id="IPR000845">
    <property type="entry name" value="Nucleoside_phosphorylase_d"/>
</dbReference>
<evidence type="ECO:0000313" key="2">
    <source>
        <dbReference type="EMBL" id="MCY1138107.1"/>
    </source>
</evidence>
<dbReference type="RefSeq" id="WP_267562082.1">
    <property type="nucleotide sequence ID" value="NZ_JAPNTZ010000003.1"/>
</dbReference>
<evidence type="ECO:0000313" key="3">
    <source>
        <dbReference type="Proteomes" id="UP001151002"/>
    </source>
</evidence>
<gene>
    <name evidence="2" type="ORF">OWR29_08870</name>
</gene>
<dbReference type="SUPFAM" id="SSF53167">
    <property type="entry name" value="Purine and uridine phosphorylases"/>
    <property type="match status" value="1"/>
</dbReference>
<comment type="caution">
    <text evidence="2">The sequence shown here is derived from an EMBL/GenBank/DDBJ whole genome shotgun (WGS) entry which is preliminary data.</text>
</comment>
<reference evidence="2" key="1">
    <citation type="submission" date="2022-11" db="EMBL/GenBank/DDBJ databases">
        <authorList>
            <person name="Somphong A."/>
            <person name="Phongsopitanun W."/>
        </authorList>
    </citation>
    <scope>NUCLEOTIDE SEQUENCE</scope>
    <source>
        <strain evidence="2">Pm04-4</strain>
    </source>
</reference>
<sequence length="236" mass="24351">MNPLQMGDLPALDADYAEPLAPPAPRPVAPLGTVLAPMRVEAAALRRGLAGDERLRVWCAGAGLRRARRTAMEPDVLDSPALAVAGLGRALSPSLRPGDVVVASVVRADALTEGVVPPARWLPTASLLAAALRSRGLTVHTGVAISTDRLSGPAERARLAMTGALVADLESAWLLARCGNRPAACVRVVARDARRHPAGLGGLRRALLNLSVVAAGLQEWAAAAPGALREGRGKVA</sequence>
<evidence type="ECO:0000259" key="1">
    <source>
        <dbReference type="Pfam" id="PF01048"/>
    </source>
</evidence>
<name>A0ABT4AV82_9ACTN</name>
<dbReference type="EMBL" id="JAPNTZ010000003">
    <property type="protein sequence ID" value="MCY1138107.1"/>
    <property type="molecule type" value="Genomic_DNA"/>
</dbReference>